<evidence type="ECO:0000256" key="1">
    <source>
        <dbReference type="SAM" id="Phobius"/>
    </source>
</evidence>
<reference evidence="2 3" key="1">
    <citation type="submission" date="2014-11" db="EMBL/GenBank/DDBJ databases">
        <title>Draft genome sequence of Kirrobacter mercurialis.</title>
        <authorList>
            <person name="Coil D.A."/>
            <person name="Eisen J.A."/>
        </authorList>
    </citation>
    <scope>NUCLEOTIDE SEQUENCE [LARGE SCALE GENOMIC DNA]</scope>
    <source>
        <strain evidence="2 3">Coronado</strain>
    </source>
</reference>
<evidence type="ECO:0000313" key="2">
    <source>
        <dbReference type="EMBL" id="KHL24860.1"/>
    </source>
</evidence>
<dbReference type="AlphaFoldDB" id="A0A0B2BYF2"/>
<feature type="transmembrane region" description="Helical" evidence="1">
    <location>
        <begin position="149"/>
        <end position="165"/>
    </location>
</feature>
<keyword evidence="1" id="KW-1133">Transmembrane helix</keyword>
<proteinExistence type="predicted"/>
<dbReference type="OrthoDB" id="7349915at2"/>
<keyword evidence="1" id="KW-0472">Membrane</keyword>
<keyword evidence="3" id="KW-1185">Reference proteome</keyword>
<dbReference type="EMBL" id="JTDN01000002">
    <property type="protein sequence ID" value="KHL24860.1"/>
    <property type="molecule type" value="Genomic_DNA"/>
</dbReference>
<feature type="transmembrane region" description="Helical" evidence="1">
    <location>
        <begin position="62"/>
        <end position="83"/>
    </location>
</feature>
<dbReference type="InterPro" id="IPR021354">
    <property type="entry name" value="DUF2975"/>
</dbReference>
<evidence type="ECO:0000313" key="3">
    <source>
        <dbReference type="Proteomes" id="UP000030988"/>
    </source>
</evidence>
<organism evidence="2 3">
    <name type="scientific">Croceibacterium mercuriale</name>
    <dbReference type="NCBI Taxonomy" id="1572751"/>
    <lineage>
        <taxon>Bacteria</taxon>
        <taxon>Pseudomonadati</taxon>
        <taxon>Pseudomonadota</taxon>
        <taxon>Alphaproteobacteria</taxon>
        <taxon>Sphingomonadales</taxon>
        <taxon>Erythrobacteraceae</taxon>
        <taxon>Croceibacterium</taxon>
    </lineage>
</organism>
<feature type="transmembrane region" description="Helical" evidence="1">
    <location>
        <begin position="21"/>
        <end position="42"/>
    </location>
</feature>
<dbReference type="RefSeq" id="WP_039097325.1">
    <property type="nucleotide sequence ID" value="NZ_JTDN01000002.1"/>
</dbReference>
<name>A0A0B2BYF2_9SPHN</name>
<feature type="transmembrane region" description="Helical" evidence="1">
    <location>
        <begin position="111"/>
        <end position="129"/>
    </location>
</feature>
<sequence length="179" mass="19278">MSVRTLDPLLVTGKAIVIIGQWLMAIAGITLLIALPLAAIFADQITAAMRLETGNAALALPLPMILPSMGICLAIVALMFLFFRNLLRIVRTVSEGDPFVPANAQRLTHMAWIMLAVEMLTLALAPLAYRIGSLMAEETLASESTDVDLSGIIMVVTLFILARVFRQGAAMRDDLEGTV</sequence>
<evidence type="ECO:0008006" key="4">
    <source>
        <dbReference type="Google" id="ProtNLM"/>
    </source>
</evidence>
<dbReference type="Pfam" id="PF11188">
    <property type="entry name" value="DUF2975"/>
    <property type="match status" value="1"/>
</dbReference>
<keyword evidence="1" id="KW-0812">Transmembrane</keyword>
<dbReference type="Proteomes" id="UP000030988">
    <property type="component" value="Unassembled WGS sequence"/>
</dbReference>
<comment type="caution">
    <text evidence="2">The sequence shown here is derived from an EMBL/GenBank/DDBJ whole genome shotgun (WGS) entry which is preliminary data.</text>
</comment>
<protein>
    <recommendedName>
        <fullName evidence="4">DUF2975 domain-containing protein</fullName>
    </recommendedName>
</protein>
<gene>
    <name evidence="2" type="ORF">PK98_13330</name>
</gene>
<accession>A0A0B2BYF2</accession>